<comment type="caution">
    <text evidence="1">The sequence shown here is derived from an EMBL/GenBank/DDBJ whole genome shotgun (WGS) entry which is preliminary data.</text>
</comment>
<dbReference type="EMBL" id="SRYB01000003">
    <property type="protein sequence ID" value="TGY80347.1"/>
    <property type="molecule type" value="Genomic_DNA"/>
</dbReference>
<name>A0AC61RHQ3_9BACT</name>
<sequence length="689" mass="78035">MAENNDLFQFDNFSGVEDRTPEADIQTEEITASISENDAVDNEEPHNTDAGSYNDDAIQHLDWNEHIRRRPGMYIGKLGDGSHAEDGIYVLIKEVVDNSIDEFNMGAGKRIDITLTDEGEVTIRDYGRGIPLGKVREVASEINTGGKFDDKNFKKSVGLNGVGLKAVNALSTFCDVASVRDGKKVTVNFEKGNVVSQTQPENTRQPNGTMVHFRPDNTLFRDYKFRMEFVETMVNNYTYLNAGLQIFFNGKRYLSRHGLLDLLKENMTSAPLYPIIHLQGEDIEVVLTHTDQYGEEYYSFVNGQHTTQGGTHLSAFREHVSRTIKEFSGKGYEFSDIRNGMVAAVSVRIQEPVFESQTKTKLGSKEIAPDSSITVNKFIGDFLKKELDDYLHKHQDVADAMLKKIASSEKERKAMAGVAKLAREKAKKVSLHNRKLRDCRIHYNDTVKQNAKTEDRRELSSIFITEGDSASGTITKVRNAETQAVFSLRGKPLNSYGMTQEIVYKNDEFNLLQAALNIEEGIEGLRYNKVIIATDADVDGMHIRLLVITFFLMFFPDLVKKGHVFILQTPLFRVRDKNATRRNKSRKRSKSKGDDSGDRDTYYCYTDEEREAAIAKFGNNAEITRFKGLGEINDVEFAEFIGPDMRLDPVTLKKDDTVDKLLEFYMGKNTMERQNFIIDNLVVEDDSEI</sequence>
<reference evidence="1" key="1">
    <citation type="submission" date="2019-04" db="EMBL/GenBank/DDBJ databases">
        <title>Microbes associate with the intestines of laboratory mice.</title>
        <authorList>
            <person name="Navarre W."/>
            <person name="Wong E."/>
            <person name="Huang K."/>
            <person name="Tropini C."/>
            <person name="Ng K."/>
            <person name="Yu B."/>
        </authorList>
    </citation>
    <scope>NUCLEOTIDE SEQUENCE</scope>
    <source>
        <strain evidence="1">NM04_E33</strain>
    </source>
</reference>
<keyword evidence="2" id="KW-1185">Reference proteome</keyword>
<accession>A0AC61RHQ3</accession>
<evidence type="ECO:0000313" key="2">
    <source>
        <dbReference type="Proteomes" id="UP000306319"/>
    </source>
</evidence>
<organism evidence="1 2">
    <name type="scientific">Lepagella muris</name>
    <dbReference type="NCBI Taxonomy" id="3032870"/>
    <lineage>
        <taxon>Bacteria</taxon>
        <taxon>Pseudomonadati</taxon>
        <taxon>Bacteroidota</taxon>
        <taxon>Bacteroidia</taxon>
        <taxon>Bacteroidales</taxon>
        <taxon>Muribaculaceae</taxon>
        <taxon>Lepagella</taxon>
    </lineage>
</organism>
<evidence type="ECO:0000313" key="1">
    <source>
        <dbReference type="EMBL" id="TGY80347.1"/>
    </source>
</evidence>
<dbReference type="Proteomes" id="UP000306319">
    <property type="component" value="Unassembled WGS sequence"/>
</dbReference>
<proteinExistence type="predicted"/>
<protein>
    <submittedName>
        <fullName evidence="1">Type IIA DNA topoisomerase subunit B</fullName>
    </submittedName>
</protein>
<gene>
    <name evidence="1" type="ORF">E5331_03685</name>
</gene>